<reference evidence="7" key="1">
    <citation type="submission" date="2021-02" db="EMBL/GenBank/DDBJ databases">
        <authorList>
            <person name="Dougan E. K."/>
            <person name="Rhodes N."/>
            <person name="Thang M."/>
            <person name="Chan C."/>
        </authorList>
    </citation>
    <scope>NUCLEOTIDE SEQUENCE</scope>
</reference>
<dbReference type="AlphaFoldDB" id="A0A812IYT2"/>
<protein>
    <submittedName>
        <fullName evidence="7">SAP12 protein</fullName>
    </submittedName>
</protein>
<dbReference type="InterPro" id="IPR021838">
    <property type="entry name" value="DUF3431"/>
</dbReference>
<keyword evidence="3 5" id="KW-0863">Zinc-finger</keyword>
<evidence type="ECO:0000259" key="6">
    <source>
        <dbReference type="PROSITE" id="PS51039"/>
    </source>
</evidence>
<feature type="domain" description="AN1-type" evidence="6">
    <location>
        <begin position="92"/>
        <end position="142"/>
    </location>
</feature>
<evidence type="ECO:0000256" key="5">
    <source>
        <dbReference type="PROSITE-ProRule" id="PRU00449"/>
    </source>
</evidence>
<evidence type="ECO:0000256" key="1">
    <source>
        <dbReference type="ARBA" id="ARBA00022723"/>
    </source>
</evidence>
<comment type="caution">
    <text evidence="7">The sequence shown here is derived from an EMBL/GenBank/DDBJ whole genome shotgun (WGS) entry which is preliminary data.</text>
</comment>
<sequence length="595" mass="67285">MANFSDCGKHCSDPYCKQQDLLPFECDACGKAYCSKHFSYEAHNCPKGRVATDRRVIVCPICTAAVPLAHGEDENQVWERHATSGSCVPKQAAKPNRCPVKGCKEKLTFSNSCNCGTCGLKVCLKHRFEDQHDCCPRHPERGGSGLLQQVARLVKACFFDCRQEAEGTELSPAATLAVITTLRSLYRTRRYNKDPAVRCTEQGNTECWDDVPLGLARSRVWESAGRVDGLESLIELWPRILANFNARFLLCPAAALQAQLLQLEERAFLEKPEVVMDQLVSYSQNLQHAFMEGGVDPKDMAAWPLEEGLERLRGHARTKARQRRFKRFPDVTLVLSYCREDLQWMNASFSRRVMPSVDVVVVAKCVGVDAASAVPFRALWRSVEQLEVEDLPLRADECSAYLGYLSENYYDLPRHMVFVHADMPDHIGAGRPNIVDDTLRSLSHGAHVPFAHLGNNRVTMRWNPDVMTPLWKGLFGSSIAPAAGEVSTYCCSHFVVSRDRVLQRPRSFYQRGWKFLTSPESYFYLPAPWLVTRQHRAAESDMQGRLVCQNMMFLWHIIFGEPLAQPHRMYDPSLPLFLKTRNIRTAYMDDEGGGV</sequence>
<evidence type="ECO:0000256" key="3">
    <source>
        <dbReference type="ARBA" id="ARBA00022771"/>
    </source>
</evidence>
<dbReference type="SUPFAM" id="SSF118310">
    <property type="entry name" value="AN1-like Zinc finger"/>
    <property type="match status" value="2"/>
</dbReference>
<dbReference type="PANTHER" id="PTHR14677:SF20">
    <property type="entry name" value="ZINC FINGER AN1-TYPE CONTAINING 2A-RELATED"/>
    <property type="match status" value="1"/>
</dbReference>
<feature type="domain" description="AN1-type" evidence="6">
    <location>
        <begin position="5"/>
        <end position="53"/>
    </location>
</feature>
<evidence type="ECO:0000256" key="2">
    <source>
        <dbReference type="ARBA" id="ARBA00022737"/>
    </source>
</evidence>
<dbReference type="Pfam" id="PF01428">
    <property type="entry name" value="zf-AN1"/>
    <property type="match status" value="1"/>
</dbReference>
<keyword evidence="4" id="KW-0862">Zinc</keyword>
<dbReference type="InterPro" id="IPR035896">
    <property type="entry name" value="AN1-like_Znf"/>
</dbReference>
<dbReference type="OrthoDB" id="426718at2759"/>
<dbReference type="GO" id="GO:0005737">
    <property type="term" value="C:cytoplasm"/>
    <property type="evidence" value="ECO:0007669"/>
    <property type="project" value="TreeGrafter"/>
</dbReference>
<dbReference type="Gene3D" id="4.10.1110.10">
    <property type="entry name" value="AN1-like Zinc finger"/>
    <property type="match status" value="2"/>
</dbReference>
<dbReference type="InterPro" id="IPR000058">
    <property type="entry name" value="Znf_AN1"/>
</dbReference>
<dbReference type="EMBL" id="CAJNDS010000335">
    <property type="protein sequence ID" value="CAE7193696.1"/>
    <property type="molecule type" value="Genomic_DNA"/>
</dbReference>
<evidence type="ECO:0000313" key="7">
    <source>
        <dbReference type="EMBL" id="CAE7193696.1"/>
    </source>
</evidence>
<dbReference type="Proteomes" id="UP000604046">
    <property type="component" value="Unassembled WGS sequence"/>
</dbReference>
<dbReference type="PANTHER" id="PTHR14677">
    <property type="entry name" value="ARSENITE INDUCUBLE RNA ASSOCIATED PROTEIN AIP-1-RELATED"/>
    <property type="match status" value="1"/>
</dbReference>
<keyword evidence="2" id="KW-0677">Repeat</keyword>
<dbReference type="Pfam" id="PF25403">
    <property type="entry name" value="zf-C2H2_ZFAND2"/>
    <property type="match status" value="1"/>
</dbReference>
<proteinExistence type="predicted"/>
<dbReference type="SMART" id="SM00154">
    <property type="entry name" value="ZnF_AN1"/>
    <property type="match status" value="1"/>
</dbReference>
<dbReference type="Pfam" id="PF11913">
    <property type="entry name" value="DUF3431"/>
    <property type="match status" value="1"/>
</dbReference>
<dbReference type="InterPro" id="IPR057357">
    <property type="entry name" value="Znf-C2H2_ZFAND2A/B"/>
</dbReference>
<gene>
    <name evidence="7" type="primary">SAP12</name>
    <name evidence="7" type="ORF">SNAT2548_LOCUS5255</name>
</gene>
<organism evidence="7 8">
    <name type="scientific">Symbiodinium natans</name>
    <dbReference type="NCBI Taxonomy" id="878477"/>
    <lineage>
        <taxon>Eukaryota</taxon>
        <taxon>Sar</taxon>
        <taxon>Alveolata</taxon>
        <taxon>Dinophyceae</taxon>
        <taxon>Suessiales</taxon>
        <taxon>Symbiodiniaceae</taxon>
        <taxon>Symbiodinium</taxon>
    </lineage>
</organism>
<dbReference type="GO" id="GO:0008270">
    <property type="term" value="F:zinc ion binding"/>
    <property type="evidence" value="ECO:0007669"/>
    <property type="project" value="UniProtKB-KW"/>
</dbReference>
<keyword evidence="1" id="KW-0479">Metal-binding</keyword>
<dbReference type="PROSITE" id="PS51039">
    <property type="entry name" value="ZF_AN1"/>
    <property type="match status" value="2"/>
</dbReference>
<accession>A0A812IYT2</accession>
<keyword evidence="8" id="KW-1185">Reference proteome</keyword>
<name>A0A812IYT2_9DINO</name>
<evidence type="ECO:0000313" key="8">
    <source>
        <dbReference type="Proteomes" id="UP000604046"/>
    </source>
</evidence>
<evidence type="ECO:0000256" key="4">
    <source>
        <dbReference type="ARBA" id="ARBA00022833"/>
    </source>
</evidence>